<gene>
    <name evidence="3" type="ORF">FJZ00_11290</name>
</gene>
<evidence type="ECO:0000313" key="3">
    <source>
        <dbReference type="EMBL" id="MBM3275729.1"/>
    </source>
</evidence>
<dbReference type="InterPro" id="IPR008964">
    <property type="entry name" value="Invasin/intimin_cell_adhesion"/>
</dbReference>
<accession>A0A937X7T5</accession>
<organism evidence="3 4">
    <name type="scientific">Candidatus Tanganyikabacteria bacterium</name>
    <dbReference type="NCBI Taxonomy" id="2961651"/>
    <lineage>
        <taxon>Bacteria</taxon>
        <taxon>Bacillati</taxon>
        <taxon>Candidatus Sericytochromatia</taxon>
        <taxon>Candidatus Tanganyikabacteria</taxon>
    </lineage>
</organism>
<feature type="domain" description="BIG2" evidence="2">
    <location>
        <begin position="75"/>
        <end position="145"/>
    </location>
</feature>
<dbReference type="AlphaFoldDB" id="A0A937X7T5"/>
<protein>
    <submittedName>
        <fullName evidence="3">Ig-like domain-containing protein</fullName>
    </submittedName>
</protein>
<dbReference type="InterPro" id="IPR003343">
    <property type="entry name" value="Big_2"/>
</dbReference>
<name>A0A937X7T5_9BACT</name>
<dbReference type="Pfam" id="PF02368">
    <property type="entry name" value="Big_2"/>
    <property type="match status" value="1"/>
</dbReference>
<feature type="region of interest" description="Disordered" evidence="1">
    <location>
        <begin position="30"/>
        <end position="66"/>
    </location>
</feature>
<reference evidence="3 4" key="1">
    <citation type="submission" date="2019-03" db="EMBL/GenBank/DDBJ databases">
        <title>Lake Tanganyika Metagenome-Assembled Genomes (MAGs).</title>
        <authorList>
            <person name="Tran P."/>
        </authorList>
    </citation>
    <scope>NUCLEOTIDE SEQUENCE [LARGE SCALE GENOMIC DNA]</scope>
    <source>
        <strain evidence="3">K_DeepCast_65m_m2_236</strain>
    </source>
</reference>
<dbReference type="EMBL" id="VGJX01000696">
    <property type="protein sequence ID" value="MBM3275729.1"/>
    <property type="molecule type" value="Genomic_DNA"/>
</dbReference>
<dbReference type="Gene3D" id="2.60.40.1080">
    <property type="match status" value="1"/>
</dbReference>
<comment type="caution">
    <text evidence="3">The sequence shown here is derived from an EMBL/GenBank/DDBJ whole genome shotgun (WGS) entry which is preliminary data.</text>
</comment>
<feature type="compositionally biased region" description="Low complexity" evidence="1">
    <location>
        <begin position="35"/>
        <end position="53"/>
    </location>
</feature>
<proteinExistence type="predicted"/>
<sequence length="166" mass="16373">MTSRSVAGAAVVAALCFTVGCPEAPQASPGLGANIPGTPSPSASPGISASLSPTPSPTPSGRFARSVAVSPSTASISVAPPRGATPANPYTVQLSATVSYNDGTQEADVVWQSGEGDRALVSEAGLVSAGIETGPVRIFAISRDGRAFGYATVTVKAETGIEVGVD</sequence>
<evidence type="ECO:0000313" key="4">
    <source>
        <dbReference type="Proteomes" id="UP000703893"/>
    </source>
</evidence>
<dbReference type="Proteomes" id="UP000703893">
    <property type="component" value="Unassembled WGS sequence"/>
</dbReference>
<dbReference type="PROSITE" id="PS51257">
    <property type="entry name" value="PROKAR_LIPOPROTEIN"/>
    <property type="match status" value="1"/>
</dbReference>
<evidence type="ECO:0000259" key="2">
    <source>
        <dbReference type="Pfam" id="PF02368"/>
    </source>
</evidence>
<evidence type="ECO:0000256" key="1">
    <source>
        <dbReference type="SAM" id="MobiDB-lite"/>
    </source>
</evidence>
<dbReference type="SUPFAM" id="SSF49373">
    <property type="entry name" value="Invasin/intimin cell-adhesion fragments"/>
    <property type="match status" value="1"/>
</dbReference>